<sequence length="111" mass="12087">MRDRFVLSLLFGCLACLVVTSVVNADGQCCVLDLRTIMGASGGSWPGLVPRDMACGRELRHAISGMLLPLPRGFGSCLELHRRPTNTQMNRQRKADLELEETGTPVTQIGC</sequence>
<dbReference type="EMBL" id="BRZM01000248">
    <property type="protein sequence ID" value="GLD69545.1"/>
    <property type="molecule type" value="Genomic_DNA"/>
</dbReference>
<keyword evidence="3" id="KW-1185">Reference proteome</keyword>
<name>A0AAD3NDD3_LATJO</name>
<accession>A0AAD3NDD3</accession>
<evidence type="ECO:0000313" key="3">
    <source>
        <dbReference type="Proteomes" id="UP001279410"/>
    </source>
</evidence>
<organism evidence="2 3">
    <name type="scientific">Lates japonicus</name>
    <name type="common">Japanese lates</name>
    <dbReference type="NCBI Taxonomy" id="270547"/>
    <lineage>
        <taxon>Eukaryota</taxon>
        <taxon>Metazoa</taxon>
        <taxon>Chordata</taxon>
        <taxon>Craniata</taxon>
        <taxon>Vertebrata</taxon>
        <taxon>Euteleostomi</taxon>
        <taxon>Actinopterygii</taxon>
        <taxon>Neopterygii</taxon>
        <taxon>Teleostei</taxon>
        <taxon>Neoteleostei</taxon>
        <taxon>Acanthomorphata</taxon>
        <taxon>Carangaria</taxon>
        <taxon>Carangaria incertae sedis</taxon>
        <taxon>Centropomidae</taxon>
        <taxon>Lates</taxon>
    </lineage>
</organism>
<proteinExistence type="predicted"/>
<protein>
    <submittedName>
        <fullName evidence="2">Sushi domain-containing protein 5</fullName>
    </submittedName>
</protein>
<gene>
    <name evidence="2" type="ORF">AKAME5_002085900</name>
</gene>
<feature type="chain" id="PRO_5042043255" evidence="1">
    <location>
        <begin position="26"/>
        <end position="111"/>
    </location>
</feature>
<keyword evidence="1" id="KW-0732">Signal</keyword>
<dbReference type="AlphaFoldDB" id="A0AAD3NDD3"/>
<evidence type="ECO:0000313" key="2">
    <source>
        <dbReference type="EMBL" id="GLD69545.1"/>
    </source>
</evidence>
<feature type="signal peptide" evidence="1">
    <location>
        <begin position="1"/>
        <end position="25"/>
    </location>
</feature>
<comment type="caution">
    <text evidence="2">The sequence shown here is derived from an EMBL/GenBank/DDBJ whole genome shotgun (WGS) entry which is preliminary data.</text>
</comment>
<dbReference type="Proteomes" id="UP001279410">
    <property type="component" value="Unassembled WGS sequence"/>
</dbReference>
<reference evidence="2" key="1">
    <citation type="submission" date="2022-08" db="EMBL/GenBank/DDBJ databases">
        <title>Genome sequencing of akame (Lates japonicus).</title>
        <authorList>
            <person name="Hashiguchi Y."/>
            <person name="Takahashi H."/>
        </authorList>
    </citation>
    <scope>NUCLEOTIDE SEQUENCE</scope>
    <source>
        <strain evidence="2">Kochi</strain>
    </source>
</reference>
<evidence type="ECO:0000256" key="1">
    <source>
        <dbReference type="SAM" id="SignalP"/>
    </source>
</evidence>